<evidence type="ECO:0000259" key="2">
    <source>
        <dbReference type="Pfam" id="PF01266"/>
    </source>
</evidence>
<dbReference type="EMBL" id="CXWC01000011">
    <property type="protein sequence ID" value="CTQ74093.1"/>
    <property type="molecule type" value="Genomic_DNA"/>
</dbReference>
<reference evidence="4" key="1">
    <citation type="submission" date="2015-07" db="EMBL/GenBank/DDBJ databases">
        <authorList>
            <person name="Rodrigo-Torres Lidia"/>
            <person name="Arahal R.David."/>
        </authorList>
    </citation>
    <scope>NUCLEOTIDE SEQUENCE [LARGE SCALE GENOMIC DNA]</scope>
    <source>
        <strain evidence="4">CECT 5096</strain>
    </source>
</reference>
<evidence type="ECO:0000313" key="3">
    <source>
        <dbReference type="EMBL" id="CTQ74093.1"/>
    </source>
</evidence>
<evidence type="ECO:0000313" key="4">
    <source>
        <dbReference type="Proteomes" id="UP000049983"/>
    </source>
</evidence>
<dbReference type="AlphaFoldDB" id="A0A0M6ZVX2"/>
<dbReference type="STRING" id="311410.LA5095_00773"/>
<dbReference type="InterPro" id="IPR006076">
    <property type="entry name" value="FAD-dep_OxRdtase"/>
</dbReference>
<dbReference type="GO" id="GO:0050622">
    <property type="term" value="F:glycine dehydrogenase (cyanide-forming) activity"/>
    <property type="evidence" value="ECO:0007669"/>
    <property type="project" value="UniProtKB-EC"/>
</dbReference>
<dbReference type="GO" id="GO:0005737">
    <property type="term" value="C:cytoplasm"/>
    <property type="evidence" value="ECO:0007669"/>
    <property type="project" value="TreeGrafter"/>
</dbReference>
<accession>A0A0M6ZVX2</accession>
<proteinExistence type="predicted"/>
<dbReference type="Gene3D" id="3.50.50.60">
    <property type="entry name" value="FAD/NAD(P)-binding domain"/>
    <property type="match status" value="1"/>
</dbReference>
<dbReference type="SUPFAM" id="SSF51905">
    <property type="entry name" value="FAD/NAD(P)-binding domain"/>
    <property type="match status" value="1"/>
</dbReference>
<sequence>MASPSAAPFDIAIAGAGIFGLAIACQAIRAGLRTVVLETERVGAGSSGGLLGALMPHMPARWNPKKEFQFQALLSLENHIQALEADTGLNCGYKRCGRILPLTTTDKLEHHLERAEESKLRWHPDETGFSYAVEPAGSRSDWLNGAAAPYGIVYETLAARVSPRRYLSALAAYAKQRGELREGARVVGFEDKSGEVLVEGQASLSAKRLVICGGFAAFDLIEQFTGEKIGRGEKGQALLLDGRGLEDKPAIYCDGLYVVPHGDGTVAIGSTSDRTYEDAFPLPARTSELIERATSFCPSLKGREVLTDWAGIRPRCNKRDPMVGRLPGFDAVYAATGGYKISFGIAHLVADCLVSEFAQGKPQHELPQTFRPTHHFGANHLKDDNWRKG</sequence>
<name>A0A0M6ZVX2_9HYPH</name>
<dbReference type="InterPro" id="IPR036188">
    <property type="entry name" value="FAD/NAD-bd_sf"/>
</dbReference>
<dbReference type="Gene3D" id="3.30.9.10">
    <property type="entry name" value="D-Amino Acid Oxidase, subunit A, domain 2"/>
    <property type="match status" value="1"/>
</dbReference>
<keyword evidence="1 3" id="KW-0560">Oxidoreductase</keyword>
<feature type="domain" description="FAD dependent oxidoreductase" evidence="2">
    <location>
        <begin position="10"/>
        <end position="351"/>
    </location>
</feature>
<dbReference type="EC" id="1.4.99.5" evidence="3"/>
<protein>
    <submittedName>
        <fullName evidence="3">Hydrogen cyanide synthase subunit HcnC</fullName>
        <ecNumber evidence="3">1.4.99.5</ecNumber>
    </submittedName>
</protein>
<evidence type="ECO:0000256" key="1">
    <source>
        <dbReference type="ARBA" id="ARBA00023002"/>
    </source>
</evidence>
<keyword evidence="4" id="KW-1185">Reference proteome</keyword>
<gene>
    <name evidence="3" type="primary">hcnC</name>
    <name evidence="3" type="ORF">LA5096_03913</name>
</gene>
<dbReference type="PANTHER" id="PTHR13847">
    <property type="entry name" value="SARCOSINE DEHYDROGENASE-RELATED"/>
    <property type="match status" value="1"/>
</dbReference>
<dbReference type="RefSeq" id="WP_055112072.1">
    <property type="nucleotide sequence ID" value="NZ_CXWA01000005.1"/>
</dbReference>
<dbReference type="Proteomes" id="UP000049983">
    <property type="component" value="Unassembled WGS sequence"/>
</dbReference>
<dbReference type="GeneID" id="97671237"/>
<dbReference type="SUPFAM" id="SSF54373">
    <property type="entry name" value="FAD-linked reductases, C-terminal domain"/>
    <property type="match status" value="1"/>
</dbReference>
<organism evidence="3 4">
    <name type="scientific">Roseibium album</name>
    <dbReference type="NCBI Taxonomy" id="311410"/>
    <lineage>
        <taxon>Bacteria</taxon>
        <taxon>Pseudomonadati</taxon>
        <taxon>Pseudomonadota</taxon>
        <taxon>Alphaproteobacteria</taxon>
        <taxon>Hyphomicrobiales</taxon>
        <taxon>Stappiaceae</taxon>
        <taxon>Roseibium</taxon>
    </lineage>
</organism>
<dbReference type="OrthoDB" id="7818064at2"/>
<dbReference type="Pfam" id="PF01266">
    <property type="entry name" value="DAO"/>
    <property type="match status" value="1"/>
</dbReference>
<dbReference type="PANTHER" id="PTHR13847:SF289">
    <property type="entry name" value="GLYCINE OXIDASE"/>
    <property type="match status" value="1"/>
</dbReference>